<evidence type="ECO:0000313" key="13">
    <source>
        <dbReference type="EMBL" id="GLQ24990.1"/>
    </source>
</evidence>
<keyword evidence="2 8" id="KW-0813">Transport</keyword>
<dbReference type="PROSITE" id="PS52016">
    <property type="entry name" value="TONB_DEPENDENT_REC_3"/>
    <property type="match status" value="1"/>
</dbReference>
<evidence type="ECO:0000256" key="3">
    <source>
        <dbReference type="ARBA" id="ARBA00022452"/>
    </source>
</evidence>
<dbReference type="Gene3D" id="2.40.170.20">
    <property type="entry name" value="TonB-dependent receptor, beta-barrel domain"/>
    <property type="match status" value="1"/>
</dbReference>
<evidence type="ECO:0000256" key="5">
    <source>
        <dbReference type="ARBA" id="ARBA00023077"/>
    </source>
</evidence>
<evidence type="ECO:0000259" key="12">
    <source>
        <dbReference type="Pfam" id="PF07715"/>
    </source>
</evidence>
<evidence type="ECO:0000313" key="14">
    <source>
        <dbReference type="Proteomes" id="UP001161391"/>
    </source>
</evidence>
<name>A0ABQ5VC32_9PROT</name>
<dbReference type="Gene3D" id="2.170.130.10">
    <property type="entry name" value="TonB-dependent receptor, plug domain"/>
    <property type="match status" value="1"/>
</dbReference>
<protein>
    <submittedName>
        <fullName evidence="13">TonB-dependent receptor</fullName>
    </submittedName>
</protein>
<keyword evidence="10" id="KW-0732">Signal</keyword>
<reference evidence="13" key="2">
    <citation type="submission" date="2023-01" db="EMBL/GenBank/DDBJ databases">
        <title>Draft genome sequence of Algimonas ampicilliniresistens strain NBRC 108219.</title>
        <authorList>
            <person name="Sun Q."/>
            <person name="Mori K."/>
        </authorList>
    </citation>
    <scope>NUCLEOTIDE SEQUENCE</scope>
    <source>
        <strain evidence="13">NBRC 108219</strain>
    </source>
</reference>
<evidence type="ECO:0000256" key="8">
    <source>
        <dbReference type="PROSITE-ProRule" id="PRU01360"/>
    </source>
</evidence>
<dbReference type="PANTHER" id="PTHR47234">
    <property type="match status" value="1"/>
</dbReference>
<keyword evidence="13" id="KW-0675">Receptor</keyword>
<keyword evidence="5 9" id="KW-0798">TonB box</keyword>
<evidence type="ECO:0000256" key="4">
    <source>
        <dbReference type="ARBA" id="ARBA00022692"/>
    </source>
</evidence>
<dbReference type="SUPFAM" id="SSF56935">
    <property type="entry name" value="Porins"/>
    <property type="match status" value="1"/>
</dbReference>
<reference evidence="13" key="1">
    <citation type="journal article" date="2014" name="Int. J. Syst. Evol. Microbiol.">
        <title>Complete genome of a new Firmicutes species belonging to the dominant human colonic microbiota ('Ruminococcus bicirculans') reveals two chromosomes and a selective capacity to utilize plant glucans.</title>
        <authorList>
            <consortium name="NISC Comparative Sequencing Program"/>
            <person name="Wegmann U."/>
            <person name="Louis P."/>
            <person name="Goesmann A."/>
            <person name="Henrissat B."/>
            <person name="Duncan S.H."/>
            <person name="Flint H.J."/>
        </authorList>
    </citation>
    <scope>NUCLEOTIDE SEQUENCE</scope>
    <source>
        <strain evidence="13">NBRC 108219</strain>
    </source>
</reference>
<feature type="domain" description="TonB-dependent receptor plug" evidence="12">
    <location>
        <begin position="51"/>
        <end position="170"/>
    </location>
</feature>
<keyword evidence="3 8" id="KW-1134">Transmembrane beta strand</keyword>
<dbReference type="Pfam" id="PF07715">
    <property type="entry name" value="Plug"/>
    <property type="match status" value="1"/>
</dbReference>
<keyword evidence="14" id="KW-1185">Reference proteome</keyword>
<dbReference type="RefSeq" id="WP_284392030.1">
    <property type="nucleotide sequence ID" value="NZ_BSNK01000002.1"/>
</dbReference>
<evidence type="ECO:0000256" key="1">
    <source>
        <dbReference type="ARBA" id="ARBA00004571"/>
    </source>
</evidence>
<keyword evidence="7 8" id="KW-0998">Cell outer membrane</keyword>
<dbReference type="InterPro" id="IPR039426">
    <property type="entry name" value="TonB-dep_rcpt-like"/>
</dbReference>
<accession>A0ABQ5VC32</accession>
<dbReference type="Pfam" id="PF00593">
    <property type="entry name" value="TonB_dep_Rec_b-barrel"/>
    <property type="match status" value="1"/>
</dbReference>
<dbReference type="InterPro" id="IPR037066">
    <property type="entry name" value="Plug_dom_sf"/>
</dbReference>
<keyword evidence="6 8" id="KW-0472">Membrane</keyword>
<dbReference type="InterPro" id="IPR000531">
    <property type="entry name" value="Beta-barrel_TonB"/>
</dbReference>
<comment type="caution">
    <text evidence="13">The sequence shown here is derived from an EMBL/GenBank/DDBJ whole genome shotgun (WGS) entry which is preliminary data.</text>
</comment>
<keyword evidence="4 8" id="KW-0812">Transmembrane</keyword>
<evidence type="ECO:0000256" key="9">
    <source>
        <dbReference type="RuleBase" id="RU003357"/>
    </source>
</evidence>
<feature type="domain" description="TonB-dependent receptor-like beta-barrel" evidence="11">
    <location>
        <begin position="411"/>
        <end position="1001"/>
    </location>
</feature>
<proteinExistence type="inferred from homology"/>
<evidence type="ECO:0000256" key="7">
    <source>
        <dbReference type="ARBA" id="ARBA00023237"/>
    </source>
</evidence>
<dbReference type="InterPro" id="IPR012910">
    <property type="entry name" value="Plug_dom"/>
</dbReference>
<sequence>MKNYMRVLLQTSAITAVAISTAAAQDVPNDETEGDDEVVVTGSRIKASTFSSPVSMDVLSVDDARIEGIADIAGLLQTATAASGSSQVNSASSNAFVQNGGLGSETVGLRGLAANRTLDLINGRRAGPSGVRGSVSSFDLGSIPLVGIERVDILKDGASSVYGSDAIAGVINYVTDKSEGGEIDLFTSIPENGGGEVFRGSATYGKTFDHGRFRITGDYIKEEELTRGDREYLDCSEDYTFTDASLSTRADNIDPRTGTPTCGGSPWGHVWVYQTGGAADNIAQNPRNLIFQFDRGNNLAGLVPGIPTSLDGTGIIAPAGWYQVDYTQAHIDGLPAWAGVDVSNNNPNNVYDTYSPLERAESVIPSRERITLMFDGEYELDDNITAYGEALFNRRQTYSNAQKQYWTYQYGANDVFGDDQVNPNFLYQDWGGTNTWFSPTAIADHGDQETTVDYYRLVGGLRGELSENMVLPGWDWDVYVQHSKSSGEYWEEFIRGDSTTGQFFQRGSCAGQTTSGATGEDGANIAGIPCIDVRWFDPGFLAGELTDAERDFLLTSDVGQTDYTQTTIEGYLSGEVLKLPAGQLSAALGVFYQDDEIYDRPSDTILAGNGFSESNAGITEGSQSTKAIYAEARIPLLKDVTLFDDLTAVVSGRFTEITSERVTGETVTVDGFNYRATVDWKVSDILRLRGSIGTSFRAPGLFEQFLADETGALRQSAIDPCVGWGTGVANGSITPQVGQNCAALGIPDDYTGAPIAAQIITGGGFGVLEPETSDNKTIGFVLTPGFADLSLAVDYFEIQINDEISTLSASQIVTGCLDSADIANEPLCDLFDRGLDATGPFRIDEVRASFININTQSNKGLDFTARYRTDTPWGPLSVNTQWSHQLEDEILLLADGNSQFLNGGVGEPEWTGLGNVSLQATDNWQIRYSFDYIGKMDTLRTRFDDIEDYSTQINADGGFTLNQDGTTVYAKYILEPTWYHSISTQYEMDGGWTFRAGINNIFDEHPPASTLSQVWGNTIGLGSQYDLRGRRAFLNVSKKFG</sequence>
<comment type="similarity">
    <text evidence="8 9">Belongs to the TonB-dependent receptor family.</text>
</comment>
<evidence type="ECO:0000256" key="2">
    <source>
        <dbReference type="ARBA" id="ARBA00022448"/>
    </source>
</evidence>
<evidence type="ECO:0000256" key="6">
    <source>
        <dbReference type="ARBA" id="ARBA00023136"/>
    </source>
</evidence>
<organism evidence="13 14">
    <name type="scientific">Algimonas ampicilliniresistens</name>
    <dbReference type="NCBI Taxonomy" id="1298735"/>
    <lineage>
        <taxon>Bacteria</taxon>
        <taxon>Pseudomonadati</taxon>
        <taxon>Pseudomonadota</taxon>
        <taxon>Alphaproteobacteria</taxon>
        <taxon>Maricaulales</taxon>
        <taxon>Robiginitomaculaceae</taxon>
        <taxon>Algimonas</taxon>
    </lineage>
</organism>
<dbReference type="PANTHER" id="PTHR47234:SF1">
    <property type="entry name" value="TONB-DEPENDENT RECEPTOR"/>
    <property type="match status" value="1"/>
</dbReference>
<dbReference type="InterPro" id="IPR036942">
    <property type="entry name" value="Beta-barrel_TonB_sf"/>
</dbReference>
<feature type="chain" id="PRO_5047288011" evidence="10">
    <location>
        <begin position="25"/>
        <end position="1041"/>
    </location>
</feature>
<dbReference type="EMBL" id="BSNK01000002">
    <property type="protein sequence ID" value="GLQ24990.1"/>
    <property type="molecule type" value="Genomic_DNA"/>
</dbReference>
<feature type="signal peptide" evidence="10">
    <location>
        <begin position="1"/>
        <end position="24"/>
    </location>
</feature>
<gene>
    <name evidence="13" type="ORF">GCM10007853_28640</name>
</gene>
<evidence type="ECO:0000256" key="10">
    <source>
        <dbReference type="SAM" id="SignalP"/>
    </source>
</evidence>
<dbReference type="Proteomes" id="UP001161391">
    <property type="component" value="Unassembled WGS sequence"/>
</dbReference>
<comment type="subcellular location">
    <subcellularLocation>
        <location evidence="1 8">Cell outer membrane</location>
        <topology evidence="1 8">Multi-pass membrane protein</topology>
    </subcellularLocation>
</comment>
<evidence type="ECO:0000259" key="11">
    <source>
        <dbReference type="Pfam" id="PF00593"/>
    </source>
</evidence>